<dbReference type="RefSeq" id="WP_386825172.1">
    <property type="nucleotide sequence ID" value="NZ_JBHTIF010000003.1"/>
</dbReference>
<evidence type="ECO:0000313" key="1">
    <source>
        <dbReference type="EMBL" id="MFD0726910.1"/>
    </source>
</evidence>
<dbReference type="EMBL" id="JBHTIF010000003">
    <property type="protein sequence ID" value="MFD0726910.1"/>
    <property type="molecule type" value="Genomic_DNA"/>
</dbReference>
<dbReference type="InterPro" id="IPR002825">
    <property type="entry name" value="Pept_S49_ser-pept_pro"/>
</dbReference>
<proteinExistence type="predicted"/>
<gene>
    <name evidence="1" type="ORF">ACFQ0E_15035</name>
</gene>
<dbReference type="Proteomes" id="UP001597110">
    <property type="component" value="Unassembled WGS sequence"/>
</dbReference>
<sequence>MSVLARLREIETAGGGPILVFAASRLDIDLLPPLYDILCGIGRVPRLQVVVQCRGGDTNAARRIALLLHEFADEVVFVVPHFCESAGTVMALAAHRIVAGPVAIFSPIDPQLSAEAGGSGPSSMSVQDLRQFWRMTQDWFGLDEATAKSHALQALAHSIFPTTLTSFHRCALEVQAMGEELLARHMADQPAEMRTRIVDTLLHGFHSHSHALTRDDLRRIGLPVVSDPTLEDAAWALVRGLRGHVGPETRGDEESPWFDAALLTATQALRRQRDFRTPMPRWSTFDPEVAS</sequence>
<evidence type="ECO:0000313" key="2">
    <source>
        <dbReference type="Proteomes" id="UP001597110"/>
    </source>
</evidence>
<keyword evidence="2" id="KW-1185">Reference proteome</keyword>
<dbReference type="PANTHER" id="PTHR35984:SF1">
    <property type="entry name" value="PERIPLASMIC SERINE PROTEASE"/>
    <property type="match status" value="1"/>
</dbReference>
<dbReference type="Pfam" id="PF01972">
    <property type="entry name" value="SDH_protease"/>
    <property type="match status" value="1"/>
</dbReference>
<dbReference type="SUPFAM" id="SSF52096">
    <property type="entry name" value="ClpP/crotonase"/>
    <property type="match status" value="1"/>
</dbReference>
<evidence type="ECO:0008006" key="3">
    <source>
        <dbReference type="Google" id="ProtNLM"/>
    </source>
</evidence>
<dbReference type="Gene3D" id="3.90.226.10">
    <property type="entry name" value="2-enoyl-CoA Hydratase, Chain A, domain 1"/>
    <property type="match status" value="1"/>
</dbReference>
<organism evidence="1 2">
    <name type="scientific">Lysobacter brunescens</name>
    <dbReference type="NCBI Taxonomy" id="262323"/>
    <lineage>
        <taxon>Bacteria</taxon>
        <taxon>Pseudomonadati</taxon>
        <taxon>Pseudomonadota</taxon>
        <taxon>Gammaproteobacteria</taxon>
        <taxon>Lysobacterales</taxon>
        <taxon>Lysobacteraceae</taxon>
        <taxon>Lysobacter</taxon>
    </lineage>
</organism>
<comment type="caution">
    <text evidence="1">The sequence shown here is derived from an EMBL/GenBank/DDBJ whole genome shotgun (WGS) entry which is preliminary data.</text>
</comment>
<reference evidence="2" key="1">
    <citation type="journal article" date="2019" name="Int. J. Syst. Evol. Microbiol.">
        <title>The Global Catalogue of Microorganisms (GCM) 10K type strain sequencing project: providing services to taxonomists for standard genome sequencing and annotation.</title>
        <authorList>
            <consortium name="The Broad Institute Genomics Platform"/>
            <consortium name="The Broad Institute Genome Sequencing Center for Infectious Disease"/>
            <person name="Wu L."/>
            <person name="Ma J."/>
        </authorList>
    </citation>
    <scope>NUCLEOTIDE SEQUENCE [LARGE SCALE GENOMIC DNA]</scope>
    <source>
        <strain evidence="2">CCUG 55585</strain>
    </source>
</reference>
<protein>
    <recommendedName>
        <fullName evidence="3">Serine dehydrogenase proteinase</fullName>
    </recommendedName>
</protein>
<dbReference type="InterPro" id="IPR029045">
    <property type="entry name" value="ClpP/crotonase-like_dom_sf"/>
</dbReference>
<name>A0ABW2YEY3_9GAMM</name>
<accession>A0ABW2YEY3</accession>
<dbReference type="PANTHER" id="PTHR35984">
    <property type="entry name" value="PERIPLASMIC SERINE PROTEASE"/>
    <property type="match status" value="1"/>
</dbReference>